<organism evidence="1 2">
    <name type="scientific">Candidatus Magasanikbacteria bacterium GW2011_GWA2_56_11</name>
    <dbReference type="NCBI Taxonomy" id="1619044"/>
    <lineage>
        <taxon>Bacteria</taxon>
        <taxon>Candidatus Magasanikiibacteriota</taxon>
    </lineage>
</organism>
<dbReference type="STRING" id="1619044.UY92_C0011G0013"/>
<name>A0A0G1YFG5_9BACT</name>
<dbReference type="EMBL" id="LCRX01000011">
    <property type="protein sequence ID" value="KKW41991.1"/>
    <property type="molecule type" value="Genomic_DNA"/>
</dbReference>
<gene>
    <name evidence="1" type="ORF">UY92_C0011G0013</name>
</gene>
<proteinExistence type="predicted"/>
<dbReference type="Proteomes" id="UP000033870">
    <property type="component" value="Unassembled WGS sequence"/>
</dbReference>
<accession>A0A0G1YFG5</accession>
<comment type="caution">
    <text evidence="1">The sequence shown here is derived from an EMBL/GenBank/DDBJ whole genome shotgun (WGS) entry which is preliminary data.</text>
</comment>
<evidence type="ECO:0000313" key="1">
    <source>
        <dbReference type="EMBL" id="KKW41991.1"/>
    </source>
</evidence>
<sequence length="61" mass="7342">MNFLNKIKEIIGDQVYSKLESEADKEVALAMQMPLKDQYRQEKYYQPRHLISVLFKECELF</sequence>
<reference evidence="1 2" key="1">
    <citation type="journal article" date="2015" name="Nature">
        <title>rRNA introns, odd ribosomes, and small enigmatic genomes across a large radiation of phyla.</title>
        <authorList>
            <person name="Brown C.T."/>
            <person name="Hug L.A."/>
            <person name="Thomas B.C."/>
            <person name="Sharon I."/>
            <person name="Castelle C.J."/>
            <person name="Singh A."/>
            <person name="Wilkins M.J."/>
            <person name="Williams K.H."/>
            <person name="Banfield J.F."/>
        </authorList>
    </citation>
    <scope>NUCLEOTIDE SEQUENCE [LARGE SCALE GENOMIC DNA]</scope>
</reference>
<protein>
    <submittedName>
        <fullName evidence="1">Uncharacterized protein</fullName>
    </submittedName>
</protein>
<evidence type="ECO:0000313" key="2">
    <source>
        <dbReference type="Proteomes" id="UP000033870"/>
    </source>
</evidence>
<dbReference type="AlphaFoldDB" id="A0A0G1YFG5"/>